<dbReference type="RefSeq" id="WP_254100365.1">
    <property type="nucleotide sequence ID" value="NZ_JANATA010000011.1"/>
</dbReference>
<dbReference type="AlphaFoldDB" id="A0AA42BLM8"/>
<comment type="subunit">
    <text evidence="6">Component of the lipopolysaccharide transport and assembly complex. Interacts with LptD.</text>
</comment>
<dbReference type="GO" id="GO:1990351">
    <property type="term" value="C:transporter complex"/>
    <property type="evidence" value="ECO:0007669"/>
    <property type="project" value="TreeGrafter"/>
</dbReference>
<comment type="caution">
    <text evidence="7">The sequence shown here is derived from an EMBL/GenBank/DDBJ whole genome shotgun (WGS) entry which is preliminary data.</text>
</comment>
<dbReference type="GO" id="GO:0001530">
    <property type="term" value="F:lipopolysaccharide binding"/>
    <property type="evidence" value="ECO:0007669"/>
    <property type="project" value="TreeGrafter"/>
</dbReference>
<sequence length="169" mass="19317">MSCGFALRQSTPLPLALQGIQVSSLESVSELQNVTAKYFAQRNVRFDNRATPVTKLSFASEPDDISSPRALLVLAPEKIERRLLSVFSTGQVAEYELNFVVRYTLRINDIPPQSYTLNLTREYQDDPKQVLAKSRELNLILNELREEAAATIWQRLPRHYNDLKTLVHE</sequence>
<keyword evidence="3" id="KW-0564">Palmitate</keyword>
<proteinExistence type="inferred from homology"/>
<dbReference type="GO" id="GO:0009279">
    <property type="term" value="C:cell outer membrane"/>
    <property type="evidence" value="ECO:0007669"/>
    <property type="project" value="UniProtKB-UniRule"/>
</dbReference>
<keyword evidence="1" id="KW-0732">Signal</keyword>
<dbReference type="GO" id="GO:0043165">
    <property type="term" value="P:Gram-negative-bacterium-type cell outer membrane assembly"/>
    <property type="evidence" value="ECO:0007669"/>
    <property type="project" value="UniProtKB-UniRule"/>
</dbReference>
<evidence type="ECO:0000256" key="1">
    <source>
        <dbReference type="ARBA" id="ARBA00022729"/>
    </source>
</evidence>
<comment type="function">
    <text evidence="6">Together with LptD, is involved in the assembly of lipopolysaccharide (LPS) at the surface of the outer membrane. Required for the proper assembly of LptD. Binds LPS and may serve as the LPS recognition site at the outer membrane.</text>
</comment>
<keyword evidence="2 6" id="KW-0472">Membrane</keyword>
<dbReference type="EMBL" id="JANATA010000011">
    <property type="protein sequence ID" value="MCP3428769.1"/>
    <property type="molecule type" value="Genomic_DNA"/>
</dbReference>
<keyword evidence="8" id="KW-1185">Reference proteome</keyword>
<dbReference type="GO" id="GO:0015920">
    <property type="term" value="P:lipopolysaccharide transport"/>
    <property type="evidence" value="ECO:0007669"/>
    <property type="project" value="TreeGrafter"/>
</dbReference>
<evidence type="ECO:0000256" key="6">
    <source>
        <dbReference type="HAMAP-Rule" id="MF_01186"/>
    </source>
</evidence>
<evidence type="ECO:0000256" key="5">
    <source>
        <dbReference type="ARBA" id="ARBA00023288"/>
    </source>
</evidence>
<protein>
    <recommendedName>
        <fullName evidence="6">LPS-assembly lipoprotein LptE</fullName>
    </recommendedName>
</protein>
<dbReference type="PANTHER" id="PTHR38098:SF1">
    <property type="entry name" value="LPS-ASSEMBLY LIPOPROTEIN LPTE"/>
    <property type="match status" value="1"/>
</dbReference>
<reference evidence="7" key="1">
    <citation type="submission" date="2022-07" db="EMBL/GenBank/DDBJ databases">
        <title>Characterization of the Novel Bacterium Alteromonas immobilis LMIT006 and Alteromonas gregis LMIT007.</title>
        <authorList>
            <person name="Lin X."/>
        </authorList>
    </citation>
    <scope>NUCLEOTIDE SEQUENCE</scope>
    <source>
        <strain evidence="7">LMIT007</strain>
    </source>
</reference>
<evidence type="ECO:0000256" key="2">
    <source>
        <dbReference type="ARBA" id="ARBA00023136"/>
    </source>
</evidence>
<organism evidence="7 8">
    <name type="scientific">Opacimonas viscosa</name>
    <dbReference type="NCBI Taxonomy" id="2961944"/>
    <lineage>
        <taxon>Bacteria</taxon>
        <taxon>Pseudomonadati</taxon>
        <taxon>Pseudomonadota</taxon>
        <taxon>Gammaproteobacteria</taxon>
        <taxon>Alteromonadales</taxon>
        <taxon>Alteromonadaceae</taxon>
        <taxon>Opacimonas</taxon>
    </lineage>
</organism>
<dbReference type="HAMAP" id="MF_01186">
    <property type="entry name" value="LPS_assembly_LptE"/>
    <property type="match status" value="1"/>
</dbReference>
<dbReference type="Proteomes" id="UP001165413">
    <property type="component" value="Unassembled WGS sequence"/>
</dbReference>
<dbReference type="PANTHER" id="PTHR38098">
    <property type="entry name" value="LPS-ASSEMBLY LIPOPROTEIN LPTE"/>
    <property type="match status" value="1"/>
</dbReference>
<keyword evidence="5 7" id="KW-0449">Lipoprotein</keyword>
<evidence type="ECO:0000256" key="4">
    <source>
        <dbReference type="ARBA" id="ARBA00023237"/>
    </source>
</evidence>
<name>A0AA42BLM8_9ALTE</name>
<gene>
    <name evidence="6 7" type="primary">lptE</name>
    <name evidence="7" type="ORF">NLF92_07395</name>
</gene>
<evidence type="ECO:0000313" key="8">
    <source>
        <dbReference type="Proteomes" id="UP001165413"/>
    </source>
</evidence>
<keyword evidence="4 6" id="KW-0998">Cell outer membrane</keyword>
<accession>A0AA42BLM8</accession>
<dbReference type="Pfam" id="PF04390">
    <property type="entry name" value="LptE"/>
    <property type="match status" value="1"/>
</dbReference>
<evidence type="ECO:0000313" key="7">
    <source>
        <dbReference type="EMBL" id="MCP3428769.1"/>
    </source>
</evidence>
<comment type="similarity">
    <text evidence="6">Belongs to the LptE lipoprotein family.</text>
</comment>
<evidence type="ECO:0000256" key="3">
    <source>
        <dbReference type="ARBA" id="ARBA00023139"/>
    </source>
</evidence>
<dbReference type="Gene3D" id="3.30.160.150">
    <property type="entry name" value="Lipoprotein like domain"/>
    <property type="match status" value="1"/>
</dbReference>
<dbReference type="InterPro" id="IPR007485">
    <property type="entry name" value="LPS_assembly_LptE"/>
</dbReference>